<protein>
    <submittedName>
        <fullName evidence="2">Uncharacterized protein</fullName>
    </submittedName>
</protein>
<gene>
    <name evidence="2" type="ORF">LSAT_V11C600304980</name>
</gene>
<keyword evidence="3" id="KW-1185">Reference proteome</keyword>
<evidence type="ECO:0000313" key="2">
    <source>
        <dbReference type="EMBL" id="KAJ0199308.1"/>
    </source>
</evidence>
<sequence length="91" mass="10785">MEEDVKVTGADIAKTETSPATEPKKVPTTDEVHIFPLFTQMLWKQKRKKHEIKMKDKMKSWTMHKCGSRHIILSWFNIYCEHTSEITMYDI</sequence>
<evidence type="ECO:0000256" key="1">
    <source>
        <dbReference type="SAM" id="MobiDB-lite"/>
    </source>
</evidence>
<reference evidence="2 3" key="1">
    <citation type="journal article" date="2017" name="Nat. Commun.">
        <title>Genome assembly with in vitro proximity ligation data and whole-genome triplication in lettuce.</title>
        <authorList>
            <person name="Reyes-Chin-Wo S."/>
            <person name="Wang Z."/>
            <person name="Yang X."/>
            <person name="Kozik A."/>
            <person name="Arikit S."/>
            <person name="Song C."/>
            <person name="Xia L."/>
            <person name="Froenicke L."/>
            <person name="Lavelle D.O."/>
            <person name="Truco M.J."/>
            <person name="Xia R."/>
            <person name="Zhu S."/>
            <person name="Xu C."/>
            <person name="Xu H."/>
            <person name="Xu X."/>
            <person name="Cox K."/>
            <person name="Korf I."/>
            <person name="Meyers B.C."/>
            <person name="Michelmore R.W."/>
        </authorList>
    </citation>
    <scope>NUCLEOTIDE SEQUENCE [LARGE SCALE GENOMIC DNA]</scope>
    <source>
        <strain evidence="3">cv. Salinas</strain>
        <tissue evidence="2">Seedlings</tissue>
    </source>
</reference>
<dbReference type="AlphaFoldDB" id="A0A9R1V6N6"/>
<feature type="region of interest" description="Disordered" evidence="1">
    <location>
        <begin position="1"/>
        <end position="26"/>
    </location>
</feature>
<dbReference type="Proteomes" id="UP000235145">
    <property type="component" value="Unassembled WGS sequence"/>
</dbReference>
<evidence type="ECO:0000313" key="3">
    <source>
        <dbReference type="Proteomes" id="UP000235145"/>
    </source>
</evidence>
<comment type="caution">
    <text evidence="2">The sequence shown here is derived from an EMBL/GenBank/DDBJ whole genome shotgun (WGS) entry which is preliminary data.</text>
</comment>
<accession>A0A9R1V6N6</accession>
<name>A0A9R1V6N6_LACSA</name>
<proteinExistence type="predicted"/>
<dbReference type="EMBL" id="NBSK02000006">
    <property type="protein sequence ID" value="KAJ0199308.1"/>
    <property type="molecule type" value="Genomic_DNA"/>
</dbReference>
<organism evidence="2 3">
    <name type="scientific">Lactuca sativa</name>
    <name type="common">Garden lettuce</name>
    <dbReference type="NCBI Taxonomy" id="4236"/>
    <lineage>
        <taxon>Eukaryota</taxon>
        <taxon>Viridiplantae</taxon>
        <taxon>Streptophyta</taxon>
        <taxon>Embryophyta</taxon>
        <taxon>Tracheophyta</taxon>
        <taxon>Spermatophyta</taxon>
        <taxon>Magnoliopsida</taxon>
        <taxon>eudicotyledons</taxon>
        <taxon>Gunneridae</taxon>
        <taxon>Pentapetalae</taxon>
        <taxon>asterids</taxon>
        <taxon>campanulids</taxon>
        <taxon>Asterales</taxon>
        <taxon>Asteraceae</taxon>
        <taxon>Cichorioideae</taxon>
        <taxon>Cichorieae</taxon>
        <taxon>Lactucinae</taxon>
        <taxon>Lactuca</taxon>
    </lineage>
</organism>